<evidence type="ECO:0000256" key="1">
    <source>
        <dbReference type="ARBA" id="ARBA00022801"/>
    </source>
</evidence>
<dbReference type="SUPFAM" id="SSF53474">
    <property type="entry name" value="alpha/beta-Hydrolases"/>
    <property type="match status" value="1"/>
</dbReference>
<dbReference type="InterPro" id="IPR000073">
    <property type="entry name" value="AB_hydrolase_1"/>
</dbReference>
<accession>A0ABW4SJF3</accession>
<name>A0ABW4SJF3_9BACL</name>
<dbReference type="Proteomes" id="UP001597218">
    <property type="component" value="Unassembled WGS sequence"/>
</dbReference>
<dbReference type="GO" id="GO:0016787">
    <property type="term" value="F:hydrolase activity"/>
    <property type="evidence" value="ECO:0007669"/>
    <property type="project" value="UniProtKB-KW"/>
</dbReference>
<dbReference type="InterPro" id="IPR029058">
    <property type="entry name" value="AB_hydrolase_fold"/>
</dbReference>
<organism evidence="3 4">
    <name type="scientific">Sporosarcina siberiensis</name>
    <dbReference type="NCBI Taxonomy" id="1365606"/>
    <lineage>
        <taxon>Bacteria</taxon>
        <taxon>Bacillati</taxon>
        <taxon>Bacillota</taxon>
        <taxon>Bacilli</taxon>
        <taxon>Bacillales</taxon>
        <taxon>Caryophanaceae</taxon>
        <taxon>Sporosarcina</taxon>
    </lineage>
</organism>
<feature type="domain" description="AB hydrolase-1" evidence="2">
    <location>
        <begin position="41"/>
        <end position="265"/>
    </location>
</feature>
<proteinExistence type="predicted"/>
<comment type="caution">
    <text evidence="3">The sequence shown here is derived from an EMBL/GenBank/DDBJ whole genome shotgun (WGS) entry which is preliminary data.</text>
</comment>
<keyword evidence="1 3" id="KW-0378">Hydrolase</keyword>
<dbReference type="Pfam" id="PF00561">
    <property type="entry name" value="Abhydrolase_1"/>
    <property type="match status" value="1"/>
</dbReference>
<evidence type="ECO:0000259" key="2">
    <source>
        <dbReference type="Pfam" id="PF00561"/>
    </source>
</evidence>
<gene>
    <name evidence="3" type="ORF">ACFSFY_12130</name>
</gene>
<dbReference type="RefSeq" id="WP_381538373.1">
    <property type="nucleotide sequence ID" value="NZ_JBHUGI010000032.1"/>
</dbReference>
<evidence type="ECO:0000313" key="3">
    <source>
        <dbReference type="EMBL" id="MFD1928781.1"/>
    </source>
</evidence>
<dbReference type="PANTHER" id="PTHR43798">
    <property type="entry name" value="MONOACYLGLYCEROL LIPASE"/>
    <property type="match status" value="1"/>
</dbReference>
<dbReference type="Gene3D" id="3.40.50.1820">
    <property type="entry name" value="alpha/beta hydrolase"/>
    <property type="match status" value="1"/>
</dbReference>
<evidence type="ECO:0000313" key="4">
    <source>
        <dbReference type="Proteomes" id="UP001597218"/>
    </source>
</evidence>
<dbReference type="Gene3D" id="6.10.140.700">
    <property type="match status" value="1"/>
</dbReference>
<keyword evidence="4" id="KW-1185">Reference proteome</keyword>
<reference evidence="4" key="1">
    <citation type="journal article" date="2019" name="Int. J. Syst. Evol. Microbiol.">
        <title>The Global Catalogue of Microorganisms (GCM) 10K type strain sequencing project: providing services to taxonomists for standard genome sequencing and annotation.</title>
        <authorList>
            <consortium name="The Broad Institute Genomics Platform"/>
            <consortium name="The Broad Institute Genome Sequencing Center for Infectious Disease"/>
            <person name="Wu L."/>
            <person name="Ma J."/>
        </authorList>
    </citation>
    <scope>NUCLEOTIDE SEQUENCE [LARGE SCALE GENOMIC DNA]</scope>
    <source>
        <strain evidence="4">CGMCC 4.7177</strain>
    </source>
</reference>
<dbReference type="EMBL" id="JBHUGI010000032">
    <property type="protein sequence ID" value="MFD1928781.1"/>
    <property type="molecule type" value="Genomic_DNA"/>
</dbReference>
<sequence>MWIQQFIETTRGSFEVFVKGEGEPICVTHLYSAYNEKGNTFANPFTEHGTVYLVNLRGAGNSVGSVHKDDLSMADSILDLEAIRAALQFEKWAFAGHSTGGMLGLVYAIQAPDSLRRIVIGGAAASKAYMQHPGSIYCTDNPNNGRLREILSSLNNPATPVEKKKSLNREWTEMSIYRPEKYDQYFNKPNSGSVVPERLDYYSYTELPNYDITAQLPQITIPTTVYCGLHDAQCPHVFSEEIANAIPNAKLFTFNDSNHSPFVEEAEKFVEMVASIYKET</sequence>
<dbReference type="PANTHER" id="PTHR43798:SF31">
    <property type="entry name" value="AB HYDROLASE SUPERFAMILY PROTEIN YCLE"/>
    <property type="match status" value="1"/>
</dbReference>
<protein>
    <submittedName>
        <fullName evidence="3">Alpha/beta fold hydrolase</fullName>
    </submittedName>
</protein>
<dbReference type="InterPro" id="IPR050266">
    <property type="entry name" value="AB_hydrolase_sf"/>
</dbReference>